<accession>A0A392NTL4</accession>
<dbReference type="Proteomes" id="UP000265520">
    <property type="component" value="Unassembled WGS sequence"/>
</dbReference>
<reference evidence="1 2" key="1">
    <citation type="journal article" date="2018" name="Front. Plant Sci.">
        <title>Red Clover (Trifolium pratense) and Zigzag Clover (T. medium) - A Picture of Genomic Similarities and Differences.</title>
        <authorList>
            <person name="Dluhosova J."/>
            <person name="Istvanek J."/>
            <person name="Nedelnik J."/>
            <person name="Repkova J."/>
        </authorList>
    </citation>
    <scope>NUCLEOTIDE SEQUENCE [LARGE SCALE GENOMIC DNA]</scope>
    <source>
        <strain evidence="2">cv. 10/8</strain>
        <tissue evidence="1">Leaf</tissue>
    </source>
</reference>
<proteinExistence type="predicted"/>
<comment type="caution">
    <text evidence="1">The sequence shown here is derived from an EMBL/GenBank/DDBJ whole genome shotgun (WGS) entry which is preliminary data.</text>
</comment>
<feature type="non-terminal residue" evidence="1">
    <location>
        <position position="1"/>
    </location>
</feature>
<dbReference type="AlphaFoldDB" id="A0A392NTL4"/>
<name>A0A392NTL4_9FABA</name>
<sequence>GRVLSFALRGLGLTGGLARAIGCFVRALFTAAATKGAMGVEPKSAKTPDKNKMETGI</sequence>
<protein>
    <submittedName>
        <fullName evidence="1">Uncharacterized protein</fullName>
    </submittedName>
</protein>
<dbReference type="EMBL" id="LXQA010049084">
    <property type="protein sequence ID" value="MCI02436.1"/>
    <property type="molecule type" value="Genomic_DNA"/>
</dbReference>
<evidence type="ECO:0000313" key="2">
    <source>
        <dbReference type="Proteomes" id="UP000265520"/>
    </source>
</evidence>
<keyword evidence="2" id="KW-1185">Reference proteome</keyword>
<organism evidence="1 2">
    <name type="scientific">Trifolium medium</name>
    <dbReference type="NCBI Taxonomy" id="97028"/>
    <lineage>
        <taxon>Eukaryota</taxon>
        <taxon>Viridiplantae</taxon>
        <taxon>Streptophyta</taxon>
        <taxon>Embryophyta</taxon>
        <taxon>Tracheophyta</taxon>
        <taxon>Spermatophyta</taxon>
        <taxon>Magnoliopsida</taxon>
        <taxon>eudicotyledons</taxon>
        <taxon>Gunneridae</taxon>
        <taxon>Pentapetalae</taxon>
        <taxon>rosids</taxon>
        <taxon>fabids</taxon>
        <taxon>Fabales</taxon>
        <taxon>Fabaceae</taxon>
        <taxon>Papilionoideae</taxon>
        <taxon>50 kb inversion clade</taxon>
        <taxon>NPAAA clade</taxon>
        <taxon>Hologalegina</taxon>
        <taxon>IRL clade</taxon>
        <taxon>Trifolieae</taxon>
        <taxon>Trifolium</taxon>
    </lineage>
</organism>
<evidence type="ECO:0000313" key="1">
    <source>
        <dbReference type="EMBL" id="MCI02436.1"/>
    </source>
</evidence>